<keyword evidence="5 6" id="KW-0472">Membrane</keyword>
<gene>
    <name evidence="8" type="ORF">SAMN06295960_1258</name>
</gene>
<dbReference type="EMBL" id="FXAZ01000001">
    <property type="protein sequence ID" value="SMG23007.1"/>
    <property type="molecule type" value="Genomic_DNA"/>
</dbReference>
<evidence type="ECO:0000256" key="6">
    <source>
        <dbReference type="SAM" id="Phobius"/>
    </source>
</evidence>
<dbReference type="GO" id="GO:0005886">
    <property type="term" value="C:plasma membrane"/>
    <property type="evidence" value="ECO:0007669"/>
    <property type="project" value="UniProtKB-SubCell"/>
</dbReference>
<feature type="transmembrane region" description="Helical" evidence="6">
    <location>
        <begin position="101"/>
        <end position="118"/>
    </location>
</feature>
<evidence type="ECO:0000313" key="8">
    <source>
        <dbReference type="EMBL" id="SMG23007.1"/>
    </source>
</evidence>
<accession>A0A1X7J6Q0</accession>
<name>A0A1X7J6Q0_9BACL</name>
<dbReference type="PANTHER" id="PTHR23531">
    <property type="entry name" value="QUINOLENE RESISTANCE PROTEIN NORA"/>
    <property type="match status" value="1"/>
</dbReference>
<dbReference type="GO" id="GO:0022857">
    <property type="term" value="F:transmembrane transporter activity"/>
    <property type="evidence" value="ECO:0007669"/>
    <property type="project" value="InterPro"/>
</dbReference>
<dbReference type="CDD" id="cd17489">
    <property type="entry name" value="MFS_YfcJ_like"/>
    <property type="match status" value="1"/>
</dbReference>
<dbReference type="PROSITE" id="PS00216">
    <property type="entry name" value="SUGAR_TRANSPORT_1"/>
    <property type="match status" value="1"/>
</dbReference>
<proteinExistence type="predicted"/>
<evidence type="ECO:0000259" key="7">
    <source>
        <dbReference type="PROSITE" id="PS50850"/>
    </source>
</evidence>
<dbReference type="Proteomes" id="UP000193834">
    <property type="component" value="Unassembled WGS sequence"/>
</dbReference>
<sequence length="478" mass="52482">MELEQLQPQSLRPRAPSWCWLLVREDRNLQDEIQNHGGQAIYQVADVASHKQMEELAEYALEQFGTIDVLVNNAGIMPQAFLFMSFLEGGYKMERLWTKSFVFMTLAMLFLFIAFYSLLPTLPQFVKQIGGSEAQVGWVTGVFMLSAVLFRPIIGGLLDRYGRRAFMVSGLIMFIIAMYMYNFVGGVVVLIGLRFMHGISWAFSTTAMITSTTDMIPDARRGEGMGWFSMAMTLAMAIGPMYGLWVIQHQSYHELFLYAVVLSSAALILMIGVKMPSRPQFAVKSIVLFERSVLPVNVATFFLYVAYGGITAFVALFIGSIGVNSGVFFLVYAAMLAFSRPIAGKMSDRQGERFVIIPSLLIAAVALVVLSLSTGLLGVLISAMLYGIGFGSAQPALQAATLRLAPPDRAGVANASFLTATDLGIGLGSILLGWVLQLSDYRMLFMVSAASVGVCLLLFILFVRHMKSYPEHKAGADV</sequence>
<feature type="transmembrane region" description="Helical" evidence="6">
    <location>
        <begin position="224"/>
        <end position="243"/>
    </location>
</feature>
<reference evidence="8 9" key="1">
    <citation type="submission" date="2017-04" db="EMBL/GenBank/DDBJ databases">
        <authorList>
            <person name="Afonso C.L."/>
            <person name="Miller P.J."/>
            <person name="Scott M.A."/>
            <person name="Spackman E."/>
            <person name="Goraichik I."/>
            <person name="Dimitrov K.M."/>
            <person name="Suarez D.L."/>
            <person name="Swayne D.E."/>
        </authorList>
    </citation>
    <scope>NUCLEOTIDE SEQUENCE [LARGE SCALE GENOMIC DNA]</scope>
    <source>
        <strain evidence="8 9">11</strain>
    </source>
</reference>
<feature type="transmembrane region" description="Helical" evidence="6">
    <location>
        <begin position="170"/>
        <end position="193"/>
    </location>
</feature>
<feature type="transmembrane region" description="Helical" evidence="6">
    <location>
        <begin position="325"/>
        <end position="343"/>
    </location>
</feature>
<dbReference type="Gene3D" id="3.40.50.720">
    <property type="entry name" value="NAD(P)-binding Rossmann-like Domain"/>
    <property type="match status" value="1"/>
</dbReference>
<feature type="transmembrane region" description="Helical" evidence="6">
    <location>
        <begin position="355"/>
        <end position="377"/>
    </location>
</feature>
<evidence type="ECO:0000256" key="4">
    <source>
        <dbReference type="ARBA" id="ARBA00022989"/>
    </source>
</evidence>
<feature type="transmembrane region" description="Helical" evidence="6">
    <location>
        <begin position="417"/>
        <end position="437"/>
    </location>
</feature>
<dbReference type="Pfam" id="PF07690">
    <property type="entry name" value="MFS_1"/>
    <property type="match status" value="1"/>
</dbReference>
<keyword evidence="3 6" id="KW-0812">Transmembrane</keyword>
<dbReference type="STRING" id="1852522.SAMN06295960_1258"/>
<dbReference type="AlphaFoldDB" id="A0A1X7J6Q0"/>
<feature type="transmembrane region" description="Helical" evidence="6">
    <location>
        <begin position="383"/>
        <end position="405"/>
    </location>
</feature>
<dbReference type="SUPFAM" id="SSF51735">
    <property type="entry name" value="NAD(P)-binding Rossmann-fold domains"/>
    <property type="match status" value="1"/>
</dbReference>
<dbReference type="PROSITE" id="PS50850">
    <property type="entry name" value="MFS"/>
    <property type="match status" value="1"/>
</dbReference>
<feature type="transmembrane region" description="Helical" evidence="6">
    <location>
        <begin position="294"/>
        <end position="319"/>
    </location>
</feature>
<feature type="domain" description="Major facilitator superfamily (MFS) profile" evidence="7">
    <location>
        <begin position="100"/>
        <end position="467"/>
    </location>
</feature>
<dbReference type="Pfam" id="PF00106">
    <property type="entry name" value="adh_short"/>
    <property type="match status" value="1"/>
</dbReference>
<keyword evidence="4 6" id="KW-1133">Transmembrane helix</keyword>
<evidence type="ECO:0000256" key="3">
    <source>
        <dbReference type="ARBA" id="ARBA00022692"/>
    </source>
</evidence>
<comment type="subcellular location">
    <subcellularLocation>
        <location evidence="1">Cell membrane</location>
        <topology evidence="1">Multi-pass membrane protein</topology>
    </subcellularLocation>
</comment>
<dbReference type="InterPro" id="IPR036259">
    <property type="entry name" value="MFS_trans_sf"/>
</dbReference>
<organism evidence="8 9">
    <name type="scientific">Paenibacillus aquistagni</name>
    <dbReference type="NCBI Taxonomy" id="1852522"/>
    <lineage>
        <taxon>Bacteria</taxon>
        <taxon>Bacillati</taxon>
        <taxon>Bacillota</taxon>
        <taxon>Bacilli</taxon>
        <taxon>Bacillales</taxon>
        <taxon>Paenibacillaceae</taxon>
        <taxon>Paenibacillus</taxon>
    </lineage>
</organism>
<evidence type="ECO:0000256" key="2">
    <source>
        <dbReference type="ARBA" id="ARBA00022448"/>
    </source>
</evidence>
<dbReference type="Gene3D" id="1.20.1250.20">
    <property type="entry name" value="MFS general substrate transporter like domains"/>
    <property type="match status" value="1"/>
</dbReference>
<dbReference type="InterPro" id="IPR005829">
    <property type="entry name" value="Sugar_transporter_CS"/>
</dbReference>
<keyword evidence="9" id="KW-1185">Reference proteome</keyword>
<protein>
    <submittedName>
        <fullName evidence="8">Predicted arabinose efflux permease, MFS family</fullName>
    </submittedName>
</protein>
<feature type="transmembrane region" description="Helical" evidence="6">
    <location>
        <begin position="255"/>
        <end position="273"/>
    </location>
</feature>
<feature type="transmembrane region" description="Helical" evidence="6">
    <location>
        <begin position="443"/>
        <end position="463"/>
    </location>
</feature>
<keyword evidence="2" id="KW-0813">Transport</keyword>
<dbReference type="InterPro" id="IPR002347">
    <property type="entry name" value="SDR_fam"/>
</dbReference>
<dbReference type="InterPro" id="IPR020846">
    <property type="entry name" value="MFS_dom"/>
</dbReference>
<evidence type="ECO:0000313" key="9">
    <source>
        <dbReference type="Proteomes" id="UP000193834"/>
    </source>
</evidence>
<evidence type="ECO:0000256" key="1">
    <source>
        <dbReference type="ARBA" id="ARBA00004651"/>
    </source>
</evidence>
<dbReference type="InterPro" id="IPR036291">
    <property type="entry name" value="NAD(P)-bd_dom_sf"/>
</dbReference>
<evidence type="ECO:0000256" key="5">
    <source>
        <dbReference type="ARBA" id="ARBA00023136"/>
    </source>
</evidence>
<feature type="transmembrane region" description="Helical" evidence="6">
    <location>
        <begin position="138"/>
        <end position="158"/>
    </location>
</feature>
<dbReference type="PANTHER" id="PTHR23531:SF2">
    <property type="entry name" value="PERMEASE"/>
    <property type="match status" value="1"/>
</dbReference>
<dbReference type="InterPro" id="IPR052714">
    <property type="entry name" value="MFS_Exporter"/>
</dbReference>
<dbReference type="SUPFAM" id="SSF103473">
    <property type="entry name" value="MFS general substrate transporter"/>
    <property type="match status" value="1"/>
</dbReference>
<dbReference type="InterPro" id="IPR011701">
    <property type="entry name" value="MFS"/>
</dbReference>